<evidence type="ECO:0000256" key="8">
    <source>
        <dbReference type="ARBA" id="ARBA00023316"/>
    </source>
</evidence>
<keyword evidence="8" id="KW-0961">Cell wall biogenesis/degradation</keyword>
<keyword evidence="5 10" id="KW-0378">Hydrolase</keyword>
<dbReference type="Proteomes" id="UP000479000">
    <property type="component" value="Unassembled WGS sequence"/>
</dbReference>
<evidence type="ECO:0000256" key="3">
    <source>
        <dbReference type="ARBA" id="ARBA00022729"/>
    </source>
</evidence>
<evidence type="ECO:0000256" key="7">
    <source>
        <dbReference type="ARBA" id="ARBA00023295"/>
    </source>
</evidence>
<dbReference type="EC" id="3.2.1.15" evidence="2"/>
<dbReference type="InterPro" id="IPR012334">
    <property type="entry name" value="Pectin_lyas_fold"/>
</dbReference>
<keyword evidence="3 11" id="KW-0732">Signal</keyword>
<dbReference type="GO" id="GO:0005576">
    <property type="term" value="C:extracellular region"/>
    <property type="evidence" value="ECO:0007669"/>
    <property type="project" value="TreeGrafter"/>
</dbReference>
<evidence type="ECO:0000313" key="12">
    <source>
        <dbReference type="EMBL" id="CAB0008538.1"/>
    </source>
</evidence>
<dbReference type="SMART" id="SM00710">
    <property type="entry name" value="PbH1"/>
    <property type="match status" value="6"/>
</dbReference>
<proteinExistence type="inferred from homology"/>
<dbReference type="PANTHER" id="PTHR31884:SF1">
    <property type="entry name" value="POLYGALACTURONASE"/>
    <property type="match status" value="1"/>
</dbReference>
<feature type="chain" id="PRO_5026033915" description="endo-polygalacturonase" evidence="11">
    <location>
        <begin position="19"/>
        <end position="567"/>
    </location>
</feature>
<dbReference type="InterPro" id="IPR000743">
    <property type="entry name" value="Glyco_hydro_28"/>
</dbReference>
<evidence type="ECO:0000256" key="6">
    <source>
        <dbReference type="ARBA" id="ARBA00023157"/>
    </source>
</evidence>
<organism evidence="12 13">
    <name type="scientific">Nesidiocoris tenuis</name>
    <dbReference type="NCBI Taxonomy" id="355587"/>
    <lineage>
        <taxon>Eukaryota</taxon>
        <taxon>Metazoa</taxon>
        <taxon>Ecdysozoa</taxon>
        <taxon>Arthropoda</taxon>
        <taxon>Hexapoda</taxon>
        <taxon>Insecta</taxon>
        <taxon>Pterygota</taxon>
        <taxon>Neoptera</taxon>
        <taxon>Paraneoptera</taxon>
        <taxon>Hemiptera</taxon>
        <taxon>Heteroptera</taxon>
        <taxon>Panheteroptera</taxon>
        <taxon>Cimicomorpha</taxon>
        <taxon>Miridae</taxon>
        <taxon>Dicyphina</taxon>
        <taxon>Nesidiocoris</taxon>
    </lineage>
</organism>
<reference evidence="12 13" key="1">
    <citation type="submission" date="2020-02" db="EMBL/GenBank/DDBJ databases">
        <authorList>
            <person name="Ferguson B K."/>
        </authorList>
    </citation>
    <scope>NUCLEOTIDE SEQUENCE [LARGE SCALE GENOMIC DNA]</scope>
</reference>
<evidence type="ECO:0000256" key="1">
    <source>
        <dbReference type="ARBA" id="ARBA00008834"/>
    </source>
</evidence>
<name>A0A6H5GVN0_9HEMI</name>
<evidence type="ECO:0000256" key="5">
    <source>
        <dbReference type="ARBA" id="ARBA00022801"/>
    </source>
</evidence>
<dbReference type="AlphaFoldDB" id="A0A6H5GVN0"/>
<dbReference type="InterPro" id="IPR011050">
    <property type="entry name" value="Pectin_lyase_fold/virulence"/>
</dbReference>
<gene>
    <name evidence="12" type="ORF">NTEN_LOCUS13784</name>
</gene>
<dbReference type="OrthoDB" id="6709892at2759"/>
<protein>
    <recommendedName>
        <fullName evidence="2">endo-polygalacturonase</fullName>
        <ecNumber evidence="2">3.2.1.15</ecNumber>
    </recommendedName>
</protein>
<dbReference type="EMBL" id="CADCXU010020479">
    <property type="protein sequence ID" value="CAB0008538.1"/>
    <property type="molecule type" value="Genomic_DNA"/>
</dbReference>
<evidence type="ECO:0000256" key="9">
    <source>
        <dbReference type="ARBA" id="ARBA00034074"/>
    </source>
</evidence>
<evidence type="ECO:0000256" key="11">
    <source>
        <dbReference type="SAM" id="SignalP"/>
    </source>
</evidence>
<dbReference type="Gene3D" id="2.160.20.10">
    <property type="entry name" value="Single-stranded right-handed beta-helix, Pectin lyase-like"/>
    <property type="match status" value="1"/>
</dbReference>
<keyword evidence="13" id="KW-1185">Reference proteome</keyword>
<feature type="non-terminal residue" evidence="12">
    <location>
        <position position="567"/>
    </location>
</feature>
<dbReference type="InterPro" id="IPR006626">
    <property type="entry name" value="PbH1"/>
</dbReference>
<comment type="catalytic activity">
    <reaction evidence="9">
        <text>(1,4-alpha-D-galacturonosyl)n+m + H2O = (1,4-alpha-D-galacturonosyl)n + (1,4-alpha-D-galacturonosyl)m.</text>
        <dbReference type="EC" id="3.2.1.15"/>
    </reaction>
</comment>
<feature type="signal peptide" evidence="11">
    <location>
        <begin position="1"/>
        <end position="18"/>
    </location>
</feature>
<evidence type="ECO:0000256" key="10">
    <source>
        <dbReference type="RuleBase" id="RU361169"/>
    </source>
</evidence>
<dbReference type="InterPro" id="IPR050434">
    <property type="entry name" value="Glycosyl_hydrlase_28"/>
</dbReference>
<evidence type="ECO:0000313" key="13">
    <source>
        <dbReference type="Proteomes" id="UP000479000"/>
    </source>
</evidence>
<accession>A0A6H5GVN0</accession>
<keyword evidence="6" id="KW-1015">Disulfide bond</keyword>
<dbReference type="PANTHER" id="PTHR31884">
    <property type="entry name" value="POLYGALACTURONASE"/>
    <property type="match status" value="1"/>
</dbReference>
<dbReference type="Pfam" id="PF00295">
    <property type="entry name" value="Glyco_hydro_28"/>
    <property type="match status" value="1"/>
</dbReference>
<sequence length="567" mass="62603">MEFARILSLCLFVCFAEAKRIVVSDIKQLPDAKANNNHIVLKDVFVPAGVSLDLTNLKPGTHVEFHGKTRFGYKEWKGPLIKVNGNNIKIKGGQGHSIDCEGARWWDTLGGNGGKTKPLFFHAALSNSNIARLNVTNTPCHGFAINGKNIHISHVRMDNKLGHTKGGHNTDGFDVANAENVKIDHCYVDNQDDCLALNSGVNITFVHNTCIGGHGISIVPWGHPRDVVQNVVIKHCQVINADVGVRVKTCKDANGLVKNVIYDDILLKNIAKQGIVVIGNYLNSGPRGEPTDGVPIQGLTIHNVRGNVLPGGTNVEINIHDKVATNWKWRTSVGYALGTYGIRRCMGQFSFRMAVQGMLFWGKRFAHGRRLGWCWSTSYFCPRSAFTKLLSKELVPNTSEDDDAKRRQRLISLVPSDANLTCRPSSSQWNCNNLIVLLKQHRDGCCYSAEEDVKHDLKSIFSKNCVHTMNGMRKSLLASRIPTAKHGRPCAILNGNDAGVLILPELRCSLFNHKPKPSEANAEIDTMTAINKVVHSIAQICFLDNRHLSRRQNLPEELAQGSTIKVS</sequence>
<evidence type="ECO:0000256" key="2">
    <source>
        <dbReference type="ARBA" id="ARBA00012736"/>
    </source>
</evidence>
<dbReference type="GO" id="GO:0004650">
    <property type="term" value="F:polygalacturonase activity"/>
    <property type="evidence" value="ECO:0007669"/>
    <property type="project" value="UniProtKB-EC"/>
</dbReference>
<keyword evidence="4" id="KW-0677">Repeat</keyword>
<comment type="similarity">
    <text evidence="1 10">Belongs to the glycosyl hydrolase 28 family.</text>
</comment>
<dbReference type="GO" id="GO:0071555">
    <property type="term" value="P:cell wall organization"/>
    <property type="evidence" value="ECO:0007669"/>
    <property type="project" value="UniProtKB-KW"/>
</dbReference>
<dbReference type="SUPFAM" id="SSF51126">
    <property type="entry name" value="Pectin lyase-like"/>
    <property type="match status" value="1"/>
</dbReference>
<evidence type="ECO:0000256" key="4">
    <source>
        <dbReference type="ARBA" id="ARBA00022737"/>
    </source>
</evidence>
<keyword evidence="7 10" id="KW-0326">Glycosidase</keyword>
<dbReference type="GO" id="GO:0045490">
    <property type="term" value="P:pectin catabolic process"/>
    <property type="evidence" value="ECO:0007669"/>
    <property type="project" value="TreeGrafter"/>
</dbReference>